<evidence type="ECO:0000313" key="3">
    <source>
        <dbReference type="Proteomes" id="UP001500755"/>
    </source>
</evidence>
<sequence length="111" mass="11391">MSSPPPARFVSARASAVESGSPESGSSSARTARATSGAGTKYRRIDFGRDRMSAVTSSLRRPGTCQVKGAASVAGRESAGISTVTPSEREPGSKEYRSFADLPSGSSQFSG</sequence>
<feature type="compositionally biased region" description="Basic and acidic residues" evidence="1">
    <location>
        <begin position="87"/>
        <end position="98"/>
    </location>
</feature>
<dbReference type="Proteomes" id="UP001500755">
    <property type="component" value="Unassembled WGS sequence"/>
</dbReference>
<reference evidence="3" key="1">
    <citation type="journal article" date="2019" name="Int. J. Syst. Evol. Microbiol.">
        <title>The Global Catalogue of Microorganisms (GCM) 10K type strain sequencing project: providing services to taxonomists for standard genome sequencing and annotation.</title>
        <authorList>
            <consortium name="The Broad Institute Genomics Platform"/>
            <consortium name="The Broad Institute Genome Sequencing Center for Infectious Disease"/>
            <person name="Wu L."/>
            <person name="Ma J."/>
        </authorList>
    </citation>
    <scope>NUCLEOTIDE SEQUENCE [LARGE SCALE GENOMIC DNA]</scope>
    <source>
        <strain evidence="3">JCM 14546</strain>
    </source>
</reference>
<evidence type="ECO:0000256" key="1">
    <source>
        <dbReference type="SAM" id="MobiDB-lite"/>
    </source>
</evidence>
<protein>
    <submittedName>
        <fullName evidence="2">Uncharacterized protein</fullName>
    </submittedName>
</protein>
<accession>A0ABP5ELC6</accession>
<proteinExistence type="predicted"/>
<feature type="region of interest" description="Disordered" evidence="1">
    <location>
        <begin position="55"/>
        <end position="111"/>
    </location>
</feature>
<gene>
    <name evidence="2" type="ORF">GCM10009755_02390</name>
</gene>
<organism evidence="2 3">
    <name type="scientific">Brevibacterium samyangense</name>
    <dbReference type="NCBI Taxonomy" id="366888"/>
    <lineage>
        <taxon>Bacteria</taxon>
        <taxon>Bacillati</taxon>
        <taxon>Actinomycetota</taxon>
        <taxon>Actinomycetes</taxon>
        <taxon>Micrococcales</taxon>
        <taxon>Brevibacteriaceae</taxon>
        <taxon>Brevibacterium</taxon>
    </lineage>
</organism>
<name>A0ABP5ELC6_9MICO</name>
<feature type="compositionally biased region" description="Low complexity" evidence="1">
    <location>
        <begin position="14"/>
        <end position="40"/>
    </location>
</feature>
<feature type="region of interest" description="Disordered" evidence="1">
    <location>
        <begin position="1"/>
        <end position="43"/>
    </location>
</feature>
<keyword evidence="3" id="KW-1185">Reference proteome</keyword>
<evidence type="ECO:0000313" key="2">
    <source>
        <dbReference type="EMBL" id="GAA1998580.1"/>
    </source>
</evidence>
<dbReference type="EMBL" id="BAAANO010000003">
    <property type="protein sequence ID" value="GAA1998580.1"/>
    <property type="molecule type" value="Genomic_DNA"/>
</dbReference>
<comment type="caution">
    <text evidence="2">The sequence shown here is derived from an EMBL/GenBank/DDBJ whole genome shotgun (WGS) entry which is preliminary data.</text>
</comment>